<sequence length="1012" mass="115163">MFTFIAQVENETAPEASSYGWGQNRKKYLTKVWHSPTKTTDIYLAKHFDVVEEVTPASMEELRTLVLKYSQDPNVCMLQHALAEGAPRKNIRRNKETFSVVPKSKFMVFDIDSFPRPEHIDPLDIHQQAKYVLELLSERFPVYFDKKCGYIARGSSSAGIKTDTIRMHLYLENTVPVNTKQLDTIADEVNEVFNEEFKCDLFDDSLYTRAHILYTADPIFEGCMEDPFGVMPRTVFYKSRVTASIPPTTEEKERVKTATLTEEDLESIKRFQGTDIITPPVRRVLDDIEENPDNVYTKKAPRLFFLAMEDGIGFEPLKEAFTIAMQDHPKIVSGERSIDDYLKAAMEFCFQTIKSRAIRTIPDKIDIRIKPYEEIPPEVRKDILTDWPVEKLYPDGAGTDNGYLYIPDMPPVGKLTFWKASLGTGKTTALQRLVLGDEILGIKPKFHGRMLAVTNTVSLVDGNAAKLGAPTDKAYLDPAHRDSFRQNPNGRMSTTIHSLWRFKEMAEEGAIDFVFIDECDAVMDTLLNASAVIMKERAKCIDALSTILRRAKYVVLADGDISEETMFSYFALSDKEVAAVDYKFNKLEGSKAYECKKEETVWLSGVHANLDEGLKVLVVSDLGPKAINERVRGLEMLHPGHVIKGVHSESTKDEDIRDILENTNAALAQYNVDCLVCSPSVVSGVDFHYFDVVAMITNTKIAPPNLRFQALRRCRKPNKEYWIYTDPDTSNFSTGYFRAGNTYPSLEDLMREKFALRKNAEFSGFKSNLRFMLMDQGCEVVVDDLFEAGPGETLETTVKDMCGEGAKAAEREAMIYAILMSREDHFPRRYNNAFEVKQQIAHYYELPSVDAISYDHVDMYIDQDIHTKMANLAEVVRGGLYGLMKVNASTLERFTKFLRVHAIQWYNATGENAFTGYGRKMNMRNAKYQASRIGLVIDIEDKGVEPNWEQLHDWARKYYEYEELAIPKEFLTAEEKAKLAEAASDLNHKLQREEEASDDYGSLSWVNVKGFS</sequence>
<accession>A0A385E4J6</accession>
<reference evidence="1 2" key="1">
    <citation type="submission" date="2018-07" db="EMBL/GenBank/DDBJ databases">
        <title>Sequencing of PG07.</title>
        <authorList>
            <person name="Ding T."/>
        </authorList>
    </citation>
    <scope>NUCLEOTIDE SEQUENCE [LARGE SCALE GENOMIC DNA]</scope>
</reference>
<dbReference type="KEGG" id="vg:54999449"/>
<proteinExistence type="predicted"/>
<dbReference type="GeneID" id="54999449"/>
<dbReference type="EMBL" id="MH645904">
    <property type="protein sequence ID" value="AXQ66724.1"/>
    <property type="molecule type" value="Genomic_DNA"/>
</dbReference>
<organism evidence="1 2">
    <name type="scientific">Vibrio phage vB_VpS_PG07</name>
    <dbReference type="NCBI Taxonomy" id="2301664"/>
    <lineage>
        <taxon>Viruses</taxon>
        <taxon>Duplodnaviria</taxon>
        <taxon>Heunggongvirae</taxon>
        <taxon>Uroviricota</taxon>
        <taxon>Caudoviricetes</taxon>
        <taxon>Demerecviridae</taxon>
        <taxon>Pogseptimavirus</taxon>
        <taxon>Pogseptimavirus PG07</taxon>
    </lineage>
</organism>
<protein>
    <submittedName>
        <fullName evidence="1">DNA primase C</fullName>
    </submittedName>
</protein>
<evidence type="ECO:0000313" key="1">
    <source>
        <dbReference type="EMBL" id="AXQ66724.1"/>
    </source>
</evidence>
<evidence type="ECO:0000313" key="2">
    <source>
        <dbReference type="Proteomes" id="UP000263435"/>
    </source>
</evidence>
<keyword evidence="2" id="KW-1185">Reference proteome</keyword>
<dbReference type="Proteomes" id="UP000263435">
    <property type="component" value="Segment"/>
</dbReference>
<name>A0A385E4J6_9CAUD</name>
<dbReference type="RefSeq" id="YP_009808546.1">
    <property type="nucleotide sequence ID" value="NC_048041.1"/>
</dbReference>